<dbReference type="InterPro" id="IPR002197">
    <property type="entry name" value="HTH_Fis"/>
</dbReference>
<dbReference type="InterPro" id="IPR011006">
    <property type="entry name" value="CheY-like_superfamily"/>
</dbReference>
<keyword evidence="5" id="KW-0805">Transcription regulation</keyword>
<evidence type="ECO:0000256" key="5">
    <source>
        <dbReference type="ARBA" id="ARBA00023015"/>
    </source>
</evidence>
<dbReference type="PROSITE" id="PS00688">
    <property type="entry name" value="SIGMA54_INTERACT_3"/>
    <property type="match status" value="1"/>
</dbReference>
<dbReference type="SUPFAM" id="SSF46689">
    <property type="entry name" value="Homeodomain-like"/>
    <property type="match status" value="1"/>
</dbReference>
<keyword evidence="6" id="KW-0238">DNA-binding</keyword>
<reference evidence="11 12" key="1">
    <citation type="submission" date="2014-07" db="EMBL/GenBank/DDBJ databases">
        <title>Genome of Flavobacterium reichenbachii LMG 25512.</title>
        <authorList>
            <person name="Stropko S.J."/>
            <person name="Pipes S.E."/>
            <person name="Newman J.D."/>
        </authorList>
    </citation>
    <scope>NUCLEOTIDE SEQUENCE [LARGE SCALE GENOMIC DNA]</scope>
    <source>
        <strain evidence="11 12">LMG 25512</strain>
    </source>
</reference>
<dbReference type="FunFam" id="3.40.50.2300:FF:000018">
    <property type="entry name" value="DNA-binding transcriptional regulator NtrC"/>
    <property type="match status" value="1"/>
</dbReference>
<dbReference type="PRINTS" id="PR01590">
    <property type="entry name" value="HTHFIS"/>
</dbReference>
<dbReference type="InterPro" id="IPR009057">
    <property type="entry name" value="Homeodomain-like_sf"/>
</dbReference>
<feature type="domain" description="Sigma-54 factor interaction" evidence="9">
    <location>
        <begin position="145"/>
        <end position="374"/>
    </location>
</feature>
<dbReference type="InterPro" id="IPR027417">
    <property type="entry name" value="P-loop_NTPase"/>
</dbReference>
<comment type="caution">
    <text evidence="11">The sequence shown here is derived from an EMBL/GenBank/DDBJ whole genome shotgun (WGS) entry which is preliminary data.</text>
</comment>
<evidence type="ECO:0000313" key="12">
    <source>
        <dbReference type="Proteomes" id="UP000028715"/>
    </source>
</evidence>
<dbReference type="PANTHER" id="PTHR32071:SF81">
    <property type="entry name" value="PROPIONATE CATABOLISM OPERON REGULATORY PROTEIN"/>
    <property type="match status" value="1"/>
</dbReference>
<dbReference type="GO" id="GO:0043565">
    <property type="term" value="F:sequence-specific DNA binding"/>
    <property type="evidence" value="ECO:0007669"/>
    <property type="project" value="InterPro"/>
</dbReference>
<dbReference type="InterPro" id="IPR025944">
    <property type="entry name" value="Sigma_54_int_dom_CS"/>
</dbReference>
<name>A0A085ZKB2_9FLAO</name>
<dbReference type="PROSITE" id="PS00675">
    <property type="entry name" value="SIGMA54_INTERACT_1"/>
    <property type="match status" value="1"/>
</dbReference>
<evidence type="ECO:0000256" key="8">
    <source>
        <dbReference type="PROSITE-ProRule" id="PRU00169"/>
    </source>
</evidence>
<organism evidence="11 12">
    <name type="scientific">Flavobacterium reichenbachii</name>
    <dbReference type="NCBI Taxonomy" id="362418"/>
    <lineage>
        <taxon>Bacteria</taxon>
        <taxon>Pseudomonadati</taxon>
        <taxon>Bacteroidota</taxon>
        <taxon>Flavobacteriia</taxon>
        <taxon>Flavobacteriales</taxon>
        <taxon>Flavobacteriaceae</taxon>
        <taxon>Flavobacterium</taxon>
    </lineage>
</organism>
<dbReference type="Pfam" id="PF00072">
    <property type="entry name" value="Response_reg"/>
    <property type="match status" value="1"/>
</dbReference>
<dbReference type="eggNOG" id="COG2204">
    <property type="taxonomic scope" value="Bacteria"/>
</dbReference>
<dbReference type="GO" id="GO:0000160">
    <property type="term" value="P:phosphorelay signal transduction system"/>
    <property type="evidence" value="ECO:0007669"/>
    <property type="project" value="UniProtKB-KW"/>
</dbReference>
<dbReference type="InterPro" id="IPR002078">
    <property type="entry name" value="Sigma_54_int"/>
</dbReference>
<protein>
    <submittedName>
        <fullName evidence="11">Chemotaxis protein CheY</fullName>
    </submittedName>
</protein>
<gene>
    <name evidence="11" type="ORF">IW19_04725</name>
</gene>
<dbReference type="PROSITE" id="PS50110">
    <property type="entry name" value="RESPONSE_REGULATORY"/>
    <property type="match status" value="1"/>
</dbReference>
<evidence type="ECO:0000256" key="6">
    <source>
        <dbReference type="ARBA" id="ARBA00023125"/>
    </source>
</evidence>
<dbReference type="InterPro" id="IPR003593">
    <property type="entry name" value="AAA+_ATPase"/>
</dbReference>
<dbReference type="InterPro" id="IPR025662">
    <property type="entry name" value="Sigma_54_int_dom_ATP-bd_1"/>
</dbReference>
<dbReference type="Gene3D" id="1.10.10.60">
    <property type="entry name" value="Homeodomain-like"/>
    <property type="match status" value="1"/>
</dbReference>
<keyword evidence="7" id="KW-0804">Transcription</keyword>
<evidence type="ECO:0000256" key="2">
    <source>
        <dbReference type="ARBA" id="ARBA00022741"/>
    </source>
</evidence>
<dbReference type="InterPro" id="IPR001789">
    <property type="entry name" value="Sig_transdc_resp-reg_receiver"/>
</dbReference>
<feature type="domain" description="Response regulatory" evidence="10">
    <location>
        <begin position="3"/>
        <end position="117"/>
    </location>
</feature>
<feature type="modified residue" description="4-aspartylphosphate" evidence="8">
    <location>
        <position position="52"/>
    </location>
</feature>
<dbReference type="GO" id="GO:0006355">
    <property type="term" value="P:regulation of DNA-templated transcription"/>
    <property type="evidence" value="ECO:0007669"/>
    <property type="project" value="InterPro"/>
</dbReference>
<dbReference type="Pfam" id="PF25601">
    <property type="entry name" value="AAA_lid_14"/>
    <property type="match status" value="1"/>
</dbReference>
<evidence type="ECO:0000256" key="3">
    <source>
        <dbReference type="ARBA" id="ARBA00022840"/>
    </source>
</evidence>
<dbReference type="RefSeq" id="WP_035681718.1">
    <property type="nucleotide sequence ID" value="NZ_JPRL01000001.1"/>
</dbReference>
<dbReference type="SUPFAM" id="SSF52172">
    <property type="entry name" value="CheY-like"/>
    <property type="match status" value="1"/>
</dbReference>
<dbReference type="EMBL" id="JPRL01000001">
    <property type="protein sequence ID" value="KFF04876.1"/>
    <property type="molecule type" value="Genomic_DNA"/>
</dbReference>
<dbReference type="Gene3D" id="3.40.50.300">
    <property type="entry name" value="P-loop containing nucleotide triphosphate hydrolases"/>
    <property type="match status" value="1"/>
</dbReference>
<evidence type="ECO:0000313" key="11">
    <source>
        <dbReference type="EMBL" id="KFF04876.1"/>
    </source>
</evidence>
<dbReference type="Pfam" id="PF00158">
    <property type="entry name" value="Sigma54_activat"/>
    <property type="match status" value="1"/>
</dbReference>
<keyword evidence="1 8" id="KW-0597">Phosphoprotein</keyword>
<dbReference type="Proteomes" id="UP000028715">
    <property type="component" value="Unassembled WGS sequence"/>
</dbReference>
<dbReference type="PROSITE" id="PS00676">
    <property type="entry name" value="SIGMA54_INTERACT_2"/>
    <property type="match status" value="1"/>
</dbReference>
<dbReference type="Gene3D" id="1.10.8.60">
    <property type="match status" value="1"/>
</dbReference>
<keyword evidence="2" id="KW-0547">Nucleotide-binding</keyword>
<dbReference type="GO" id="GO:0005524">
    <property type="term" value="F:ATP binding"/>
    <property type="evidence" value="ECO:0007669"/>
    <property type="project" value="UniProtKB-KW"/>
</dbReference>
<evidence type="ECO:0000256" key="4">
    <source>
        <dbReference type="ARBA" id="ARBA00023012"/>
    </source>
</evidence>
<proteinExistence type="predicted"/>
<dbReference type="STRING" id="362418.IW19_04725"/>
<dbReference type="SMART" id="SM00382">
    <property type="entry name" value="AAA"/>
    <property type="match status" value="1"/>
</dbReference>
<sequence>MPKILLIEDDISFCKLLEKFLVKKAYDVTIAFSAAEARLAIKNESFDLILTDLRLPDSDGIGLMSEIKNDYPEIPVILMTGYSDVNTAVKAIKNGAADYISKPFNPDEVLLVITNALQLPKEEKETPVKEKKSNKKPAAVENEFVKGISTASKKLLDHIQLVSPTDMSVLIIGESGTGKEIIAKSIHQQSNRKNNNFIAVDCGAIPKELAASEFFGHLKGSFTGAISDKMGYFEAANGGTLFLDEIGNLSYENQIQLLRALQERKIKPVGSNKEINVDIRIITATNEDLREAVKNGDFREDLYHRINEFSIQSPSLKDREEDLMVFADYFLEKANQQLNKDIVGFSPEVVTIFQNYSWPGNLRELQNCVKRATLLSQGDFIQTDVLPAEFFQIQRSQSSGGNFSLSENEKEAIIHALSKAQNNKSEAAKLLKITRKTLYNKLKQYNID</sequence>
<evidence type="ECO:0000259" key="9">
    <source>
        <dbReference type="PROSITE" id="PS50045"/>
    </source>
</evidence>
<dbReference type="SMART" id="SM00448">
    <property type="entry name" value="REC"/>
    <property type="match status" value="1"/>
</dbReference>
<keyword evidence="4" id="KW-0902">Two-component regulatory system</keyword>
<dbReference type="InterPro" id="IPR025943">
    <property type="entry name" value="Sigma_54_int_dom_ATP-bd_2"/>
</dbReference>
<dbReference type="PROSITE" id="PS50045">
    <property type="entry name" value="SIGMA54_INTERACT_4"/>
    <property type="match status" value="1"/>
</dbReference>
<evidence type="ECO:0000259" key="10">
    <source>
        <dbReference type="PROSITE" id="PS50110"/>
    </source>
</evidence>
<dbReference type="Gene3D" id="3.40.50.2300">
    <property type="match status" value="1"/>
</dbReference>
<dbReference type="OrthoDB" id="5401077at2"/>
<dbReference type="Pfam" id="PF02954">
    <property type="entry name" value="HTH_8"/>
    <property type="match status" value="1"/>
</dbReference>
<evidence type="ECO:0000256" key="7">
    <source>
        <dbReference type="ARBA" id="ARBA00023163"/>
    </source>
</evidence>
<dbReference type="AlphaFoldDB" id="A0A085ZKB2"/>
<dbReference type="FunFam" id="3.40.50.300:FF:000006">
    <property type="entry name" value="DNA-binding transcriptional regulator NtrC"/>
    <property type="match status" value="1"/>
</dbReference>
<dbReference type="InterPro" id="IPR058031">
    <property type="entry name" value="AAA_lid_NorR"/>
</dbReference>
<keyword evidence="3" id="KW-0067">ATP-binding</keyword>
<dbReference type="SUPFAM" id="SSF52540">
    <property type="entry name" value="P-loop containing nucleoside triphosphate hydrolases"/>
    <property type="match status" value="1"/>
</dbReference>
<dbReference type="CDD" id="cd00009">
    <property type="entry name" value="AAA"/>
    <property type="match status" value="1"/>
</dbReference>
<keyword evidence="12" id="KW-1185">Reference proteome</keyword>
<accession>A0A085ZKB2</accession>
<dbReference type="PANTHER" id="PTHR32071">
    <property type="entry name" value="TRANSCRIPTIONAL REGULATORY PROTEIN"/>
    <property type="match status" value="1"/>
</dbReference>
<evidence type="ECO:0000256" key="1">
    <source>
        <dbReference type="ARBA" id="ARBA00022553"/>
    </source>
</evidence>